<sequence>MSSVPEPLVWLPLSAWLDPRNWTWRVPVVVVLSWLLAGYAVGMMRLAARWPQGWRLAPRAFAWGIGAAMLALALLSPLDDLGGLFFSWHMVQHLVLLYAAPVLLRGWPYPVFLWALPACLRVRVAALLWHGALGDRLLRWATRPVVAFATGILSLWLWHYPPLYDAVLARRWLHDLEHLTFFLGALLYWWPLIGAPPATGRFRTDGGRALYLILYGVQAGVLGALVTFWPSVLYHRYLAASGVPVERLLADQAFGGLVMWLSGPIVVTLLALATLGRASREVAESEVLTPH</sequence>
<organism evidence="7 8">
    <name type="scientific">Thermomicrobium roseum (strain ATCC 27502 / DSM 5159 / P-2)</name>
    <dbReference type="NCBI Taxonomy" id="309801"/>
    <lineage>
        <taxon>Bacteria</taxon>
        <taxon>Pseudomonadati</taxon>
        <taxon>Thermomicrobiota</taxon>
        <taxon>Thermomicrobia</taxon>
        <taxon>Thermomicrobiales</taxon>
        <taxon>Thermomicrobiaceae</taxon>
        <taxon>Thermomicrobium</taxon>
    </lineage>
</organism>
<evidence type="ECO:0000256" key="5">
    <source>
        <dbReference type="ARBA" id="ARBA00023136"/>
    </source>
</evidence>
<dbReference type="OrthoDB" id="9808789at2"/>
<dbReference type="GO" id="GO:0005886">
    <property type="term" value="C:plasma membrane"/>
    <property type="evidence" value="ECO:0007669"/>
    <property type="project" value="UniProtKB-SubCell"/>
</dbReference>
<feature type="transmembrane region" description="Helical" evidence="6">
    <location>
        <begin position="141"/>
        <end position="159"/>
    </location>
</feature>
<evidence type="ECO:0000256" key="1">
    <source>
        <dbReference type="ARBA" id="ARBA00004651"/>
    </source>
</evidence>
<keyword evidence="7" id="KW-0614">Plasmid</keyword>
<feature type="transmembrane region" description="Helical" evidence="6">
    <location>
        <begin position="210"/>
        <end position="233"/>
    </location>
</feature>
<feature type="transmembrane region" description="Helical" evidence="6">
    <location>
        <begin position="26"/>
        <end position="48"/>
    </location>
</feature>
<comment type="subcellular location">
    <subcellularLocation>
        <location evidence="1">Cell membrane</location>
        <topology evidence="1">Multi-pass membrane protein</topology>
    </subcellularLocation>
</comment>
<dbReference type="eggNOG" id="COG3336">
    <property type="taxonomic scope" value="Bacteria"/>
</dbReference>
<evidence type="ECO:0000313" key="7">
    <source>
        <dbReference type="EMBL" id="ACM07086.1"/>
    </source>
</evidence>
<geneLocation type="plasmid" evidence="8">
    <name>Tros</name>
</geneLocation>
<dbReference type="AlphaFoldDB" id="B9L3U2"/>
<name>B9L3U2_THERP</name>
<feature type="transmembrane region" description="Helical" evidence="6">
    <location>
        <begin position="179"/>
        <end position="198"/>
    </location>
</feature>
<keyword evidence="3 6" id="KW-0812">Transmembrane</keyword>
<evidence type="ECO:0000313" key="8">
    <source>
        <dbReference type="Proteomes" id="UP000000447"/>
    </source>
</evidence>
<gene>
    <name evidence="7" type="ordered locus">trd_A0456</name>
</gene>
<protein>
    <submittedName>
        <fullName evidence="7">Cytochrome c oxidase Caa3 assembly factor (Caa3_CtaG) superfamily</fullName>
    </submittedName>
</protein>
<dbReference type="EMBL" id="CP001276">
    <property type="protein sequence ID" value="ACM07086.1"/>
    <property type="molecule type" value="Genomic_DNA"/>
</dbReference>
<dbReference type="KEGG" id="tro:trd_A0456"/>
<feature type="transmembrane region" description="Helical" evidence="6">
    <location>
        <begin position="60"/>
        <end position="78"/>
    </location>
</feature>
<evidence type="ECO:0000256" key="2">
    <source>
        <dbReference type="ARBA" id="ARBA00022475"/>
    </source>
</evidence>
<keyword evidence="5 6" id="KW-0472">Membrane</keyword>
<dbReference type="Pfam" id="PF09678">
    <property type="entry name" value="Caa3_CtaG"/>
    <property type="match status" value="1"/>
</dbReference>
<keyword evidence="8" id="KW-1185">Reference proteome</keyword>
<dbReference type="InterPro" id="IPR019108">
    <property type="entry name" value="Caa3_assmbl_CtaG-rel"/>
</dbReference>
<dbReference type="HOGENOM" id="CLU_054944_0_1_0"/>
<keyword evidence="4 6" id="KW-1133">Transmembrane helix</keyword>
<dbReference type="RefSeq" id="WP_012643073.1">
    <property type="nucleotide sequence ID" value="NC_011961.1"/>
</dbReference>
<accession>B9L3U2</accession>
<reference evidence="7 8" key="1">
    <citation type="journal article" date="2009" name="PLoS ONE">
        <title>Complete genome sequence of the aerobic CO-oxidizing thermophile Thermomicrobium roseum.</title>
        <authorList>
            <person name="Wu D."/>
            <person name="Raymond J."/>
            <person name="Wu M."/>
            <person name="Chatterji S."/>
            <person name="Ren Q."/>
            <person name="Graham J.E."/>
            <person name="Bryant D.A."/>
            <person name="Robb F."/>
            <person name="Colman A."/>
            <person name="Tallon L.J."/>
            <person name="Badger J.H."/>
            <person name="Madupu R."/>
            <person name="Ward N.L."/>
            <person name="Eisen J.A."/>
        </authorList>
    </citation>
    <scope>NUCLEOTIDE SEQUENCE [LARGE SCALE GENOMIC DNA]</scope>
    <source>
        <strain evidence="8">ATCC 27502 / DSM 5159 / P-2</strain>
        <plasmid evidence="7">unnamed</plasmid>
    </source>
</reference>
<keyword evidence="2" id="KW-1003">Cell membrane</keyword>
<evidence type="ECO:0000256" key="6">
    <source>
        <dbReference type="SAM" id="Phobius"/>
    </source>
</evidence>
<dbReference type="Proteomes" id="UP000000447">
    <property type="component" value="Plasmid unnamed"/>
</dbReference>
<proteinExistence type="predicted"/>
<feature type="transmembrane region" description="Helical" evidence="6">
    <location>
        <begin position="253"/>
        <end position="275"/>
    </location>
</feature>
<evidence type="ECO:0000256" key="4">
    <source>
        <dbReference type="ARBA" id="ARBA00022989"/>
    </source>
</evidence>
<evidence type="ECO:0000256" key="3">
    <source>
        <dbReference type="ARBA" id="ARBA00022692"/>
    </source>
</evidence>